<comment type="caution">
    <text evidence="1">The sequence shown here is derived from an EMBL/GenBank/DDBJ whole genome shotgun (WGS) entry which is preliminary data.</text>
</comment>
<dbReference type="Proteomes" id="UP001059596">
    <property type="component" value="Chromosome 3R"/>
</dbReference>
<gene>
    <name evidence="1" type="ORF">M5D96_001927</name>
</gene>
<dbReference type="AntiFam" id="ANF00133">
    <property type="entry name" value="Shadow ORF (opposite mccA)"/>
</dbReference>
<protein>
    <submittedName>
        <fullName evidence="1">Uncharacterized protein</fullName>
    </submittedName>
</protein>
<reference evidence="1" key="1">
    <citation type="journal article" date="2023" name="Genome Biol. Evol.">
        <title>Long-read-based Genome Assembly of Drosophila gunungcola Reveals Fewer Chemosensory Genes in Flower-breeding Species.</title>
        <authorList>
            <person name="Negi A."/>
            <person name="Liao B.Y."/>
            <person name="Yeh S.D."/>
        </authorList>
    </citation>
    <scope>NUCLEOTIDE SEQUENCE</scope>
    <source>
        <strain evidence="1">Sukarami</strain>
    </source>
</reference>
<keyword evidence="2" id="KW-1185">Reference proteome</keyword>
<dbReference type="AlphaFoldDB" id="A0A9P9YZU3"/>
<dbReference type="EMBL" id="JAMKOV010000001">
    <property type="protein sequence ID" value="KAI8045743.1"/>
    <property type="molecule type" value="Genomic_DNA"/>
</dbReference>
<organism evidence="1 2">
    <name type="scientific">Drosophila gunungcola</name>
    <name type="common">fruit fly</name>
    <dbReference type="NCBI Taxonomy" id="103775"/>
    <lineage>
        <taxon>Eukaryota</taxon>
        <taxon>Metazoa</taxon>
        <taxon>Ecdysozoa</taxon>
        <taxon>Arthropoda</taxon>
        <taxon>Hexapoda</taxon>
        <taxon>Insecta</taxon>
        <taxon>Pterygota</taxon>
        <taxon>Neoptera</taxon>
        <taxon>Endopterygota</taxon>
        <taxon>Diptera</taxon>
        <taxon>Brachycera</taxon>
        <taxon>Muscomorpha</taxon>
        <taxon>Ephydroidea</taxon>
        <taxon>Drosophilidae</taxon>
        <taxon>Drosophila</taxon>
        <taxon>Sophophora</taxon>
    </lineage>
</organism>
<name>A0A9P9YZU3_9MUSC</name>
<evidence type="ECO:0000313" key="1">
    <source>
        <dbReference type="EMBL" id="KAI8045743.1"/>
    </source>
</evidence>
<proteinExistence type="predicted"/>
<sequence length="87" mass="9482">MTAPSDLRLLQRQRLSGGNANLPLNQICACNHLRDGMLDLQAGVHLHKVEGEVLLVQDELHGACSNVAHSFGSTYSGLAQLPTQFFR</sequence>
<evidence type="ECO:0000313" key="2">
    <source>
        <dbReference type="Proteomes" id="UP001059596"/>
    </source>
</evidence>
<accession>A0A9P9YZU3</accession>